<evidence type="ECO:0000313" key="3">
    <source>
        <dbReference type="EMBL" id="REA60683.1"/>
    </source>
</evidence>
<evidence type="ECO:0000259" key="2">
    <source>
        <dbReference type="Pfam" id="PF05448"/>
    </source>
</evidence>
<keyword evidence="1" id="KW-1133">Transmembrane helix</keyword>
<comment type="caution">
    <text evidence="3">The sequence shown here is derived from an EMBL/GenBank/DDBJ whole genome shotgun (WGS) entry which is preliminary data.</text>
</comment>
<dbReference type="RefSeq" id="WP_115831569.1">
    <property type="nucleotide sequence ID" value="NZ_QNUL01000010.1"/>
</dbReference>
<dbReference type="InterPro" id="IPR008391">
    <property type="entry name" value="AXE1_dom"/>
</dbReference>
<dbReference type="PANTHER" id="PTHR22946">
    <property type="entry name" value="DIENELACTONE HYDROLASE DOMAIN-CONTAINING PROTEIN-RELATED"/>
    <property type="match status" value="1"/>
</dbReference>
<feature type="transmembrane region" description="Helical" evidence="1">
    <location>
        <begin position="12"/>
        <end position="34"/>
    </location>
</feature>
<keyword evidence="1" id="KW-0812">Transmembrane</keyword>
<dbReference type="InterPro" id="IPR029058">
    <property type="entry name" value="AB_hydrolase_fold"/>
</dbReference>
<accession>A0A3D8YAD9</accession>
<keyword evidence="1" id="KW-0472">Membrane</keyword>
<gene>
    <name evidence="3" type="ORF">DSL64_14185</name>
</gene>
<organism evidence="3 4">
    <name type="scientific">Dyadobacter luteus</name>
    <dbReference type="NCBI Taxonomy" id="2259619"/>
    <lineage>
        <taxon>Bacteria</taxon>
        <taxon>Pseudomonadati</taxon>
        <taxon>Bacteroidota</taxon>
        <taxon>Cytophagia</taxon>
        <taxon>Cytophagales</taxon>
        <taxon>Spirosomataceae</taxon>
        <taxon>Dyadobacter</taxon>
    </lineage>
</organism>
<keyword evidence="4" id="KW-1185">Reference proteome</keyword>
<dbReference type="PANTHER" id="PTHR22946:SF8">
    <property type="entry name" value="ACETYL XYLAN ESTERASE DOMAIN-CONTAINING PROTEIN"/>
    <property type="match status" value="1"/>
</dbReference>
<feature type="domain" description="Acetyl xylan esterase" evidence="2">
    <location>
        <begin position="117"/>
        <end position="286"/>
    </location>
</feature>
<dbReference type="Proteomes" id="UP000256373">
    <property type="component" value="Unassembled WGS sequence"/>
</dbReference>
<evidence type="ECO:0000256" key="1">
    <source>
        <dbReference type="SAM" id="Phobius"/>
    </source>
</evidence>
<dbReference type="Gene3D" id="3.40.50.1820">
    <property type="entry name" value="alpha/beta hydrolase"/>
    <property type="match status" value="2"/>
</dbReference>
<sequence length="674" mass="74292">MLFENIHKSGRLLSAGLIRGAVCIPVFLFGMTVATAQDNALAWKNNLAYNAYLMRDVHAQYVHRNEQFQKALSSAKSMEAYREKVRSSYKNIAGSFPSKSSLNAKVIARKQFEGYSVENIVFESKPGRLVAANLYLPEATGPVPAVMLLAGHGMAGKASEQRAAITLVQNGMAVLAVDPIGQGERVQLLDDAGKPATRGATTEHTLLNAGANLTGTSVAAMEYWDNHRALDYLETRKEIDPTRLGCIGSSGGGTQTTYILGLDDRIKVAVVCSYVSKRERVLELNGPSDGCQHIPYEGREGLEIGDFLLMFAPKPLLIMSGLYDFVDYWGAQQTFSELNAAYAVLGQKEKVGMFTAETGHGMPRPKREAAASWFRQWFFQDKKSVQEMAANTVPEKELWTGATGQLLKDFPENVSIPAENSIESKLLASRRAAFLKQNDKVIREKVQELLGLTENKNPVSAEPTGTVAARNYTLNKYQLVSAGEMPVPVLVIYPEQTSKNDNVVILLNEDGKSEVMRDEKSLEAFVNRGDIVVLADLRGKGETTDPAELNDTKYWNKEYRNAMISMHIGKPIMGQRVTDIHSVVAFVKNESRMKGRNVVLRANGVYGPAAVHVAYLNTDIHSAEISGSIKSFDEIVSNPLQRDVYSNVLYGVLKYYDLKDLAEKAGKGRVRFVD</sequence>
<dbReference type="AlphaFoldDB" id="A0A3D8YAD9"/>
<dbReference type="OrthoDB" id="3668964at2"/>
<dbReference type="SUPFAM" id="SSF53474">
    <property type="entry name" value="alpha/beta-Hydrolases"/>
    <property type="match status" value="2"/>
</dbReference>
<evidence type="ECO:0000313" key="4">
    <source>
        <dbReference type="Proteomes" id="UP000256373"/>
    </source>
</evidence>
<reference evidence="3 4" key="1">
    <citation type="submission" date="2018-07" db="EMBL/GenBank/DDBJ databases">
        <title>Dyadobacter roseus sp. nov., isolated from rose rhizosphere soil.</title>
        <authorList>
            <person name="Chen L."/>
        </authorList>
    </citation>
    <scope>NUCLEOTIDE SEQUENCE [LARGE SCALE GENOMIC DNA]</scope>
    <source>
        <strain evidence="3 4">RS19</strain>
    </source>
</reference>
<proteinExistence type="predicted"/>
<dbReference type="Pfam" id="PF05448">
    <property type="entry name" value="AXE1"/>
    <property type="match status" value="1"/>
</dbReference>
<name>A0A3D8YAD9_9BACT</name>
<protein>
    <recommendedName>
        <fullName evidence="2">Acetyl xylan esterase domain-containing protein</fullName>
    </recommendedName>
</protein>
<dbReference type="InterPro" id="IPR050261">
    <property type="entry name" value="FrsA_esterase"/>
</dbReference>
<dbReference type="EMBL" id="QNUL01000010">
    <property type="protein sequence ID" value="REA60683.1"/>
    <property type="molecule type" value="Genomic_DNA"/>
</dbReference>